<organism evidence="1 2">
    <name type="scientific">Rhodocollybia butyracea</name>
    <dbReference type="NCBI Taxonomy" id="206335"/>
    <lineage>
        <taxon>Eukaryota</taxon>
        <taxon>Fungi</taxon>
        <taxon>Dikarya</taxon>
        <taxon>Basidiomycota</taxon>
        <taxon>Agaricomycotina</taxon>
        <taxon>Agaricomycetes</taxon>
        <taxon>Agaricomycetidae</taxon>
        <taxon>Agaricales</taxon>
        <taxon>Marasmiineae</taxon>
        <taxon>Omphalotaceae</taxon>
        <taxon>Rhodocollybia</taxon>
    </lineage>
</organism>
<reference evidence="1" key="1">
    <citation type="submission" date="2020-11" db="EMBL/GenBank/DDBJ databases">
        <authorList>
            <consortium name="DOE Joint Genome Institute"/>
            <person name="Ahrendt S."/>
            <person name="Riley R."/>
            <person name="Andreopoulos W."/>
            <person name="Labutti K."/>
            <person name="Pangilinan J."/>
            <person name="Ruiz-Duenas F.J."/>
            <person name="Barrasa J.M."/>
            <person name="Sanchez-Garcia M."/>
            <person name="Camarero S."/>
            <person name="Miyauchi S."/>
            <person name="Serrano A."/>
            <person name="Linde D."/>
            <person name="Babiker R."/>
            <person name="Drula E."/>
            <person name="Ayuso-Fernandez I."/>
            <person name="Pacheco R."/>
            <person name="Padilla G."/>
            <person name="Ferreira P."/>
            <person name="Barriuso J."/>
            <person name="Kellner H."/>
            <person name="Castanera R."/>
            <person name="Alfaro M."/>
            <person name="Ramirez L."/>
            <person name="Pisabarro A.G."/>
            <person name="Kuo A."/>
            <person name="Tritt A."/>
            <person name="Lipzen A."/>
            <person name="He G."/>
            <person name="Yan M."/>
            <person name="Ng V."/>
            <person name="Cullen D."/>
            <person name="Martin F."/>
            <person name="Rosso M.-N."/>
            <person name="Henrissat B."/>
            <person name="Hibbett D."/>
            <person name="Martinez A.T."/>
            <person name="Grigoriev I.V."/>
        </authorList>
    </citation>
    <scope>NUCLEOTIDE SEQUENCE</scope>
    <source>
        <strain evidence="1">AH 40177</strain>
    </source>
</reference>
<proteinExistence type="predicted"/>
<evidence type="ECO:0000313" key="2">
    <source>
        <dbReference type="Proteomes" id="UP000772434"/>
    </source>
</evidence>
<dbReference type="EMBL" id="JADNRY010000105">
    <property type="protein sequence ID" value="KAF9065361.1"/>
    <property type="molecule type" value="Genomic_DNA"/>
</dbReference>
<comment type="caution">
    <text evidence="1">The sequence shown here is derived from an EMBL/GenBank/DDBJ whole genome shotgun (WGS) entry which is preliminary data.</text>
</comment>
<sequence length="155" mass="17002">MTDLASQVAEQQVTIEELKSLLQNAGAVIKAHLKSILENSDSRNKLSLPAQSRSHQYTSPVSPTTPMRYTSTITIKQIRTVKAKIPGYYDDLVNGEKSSIEQKLQDLFKALAQDSYSYALVKALWRASPGNVGRSGNGLSYRNGASPLMPCPTLF</sequence>
<dbReference type="AlphaFoldDB" id="A0A9P5PHC0"/>
<keyword evidence="2" id="KW-1185">Reference proteome</keyword>
<gene>
    <name evidence="1" type="ORF">BDP27DRAFT_1366487</name>
</gene>
<protein>
    <submittedName>
        <fullName evidence="1">Uncharacterized protein</fullName>
    </submittedName>
</protein>
<name>A0A9P5PHC0_9AGAR</name>
<accession>A0A9P5PHC0</accession>
<evidence type="ECO:0000313" key="1">
    <source>
        <dbReference type="EMBL" id="KAF9065361.1"/>
    </source>
</evidence>
<dbReference type="Proteomes" id="UP000772434">
    <property type="component" value="Unassembled WGS sequence"/>
</dbReference>